<evidence type="ECO:0000313" key="1">
    <source>
        <dbReference type="EMBL" id="CAJ0602088.1"/>
    </source>
</evidence>
<comment type="caution">
    <text evidence="1">The sequence shown here is derived from an EMBL/GenBank/DDBJ whole genome shotgun (WGS) entry which is preliminary data.</text>
</comment>
<dbReference type="AlphaFoldDB" id="A0AA36M915"/>
<dbReference type="Proteomes" id="UP001176961">
    <property type="component" value="Unassembled WGS sequence"/>
</dbReference>
<sequence length="115" mass="13128">MWDCSEVQLLDYASSYAKSHTSKTYMQQHFLAVFTSTFYPNDAGPFPGIDRSSRLRDSPTYRTFIIASSSEWGMVLAIQVFVMSLAMELRNCYGYASRIIFEHDEAEKGKMEVLG</sequence>
<dbReference type="EMBL" id="CATQJL010000305">
    <property type="protein sequence ID" value="CAJ0602088.1"/>
    <property type="molecule type" value="Genomic_DNA"/>
</dbReference>
<reference evidence="1" key="1">
    <citation type="submission" date="2023-07" db="EMBL/GenBank/DDBJ databases">
        <authorList>
            <consortium name="CYATHOMIX"/>
        </authorList>
    </citation>
    <scope>NUCLEOTIDE SEQUENCE</scope>
    <source>
        <strain evidence="1">N/A</strain>
    </source>
</reference>
<proteinExistence type="predicted"/>
<accession>A0AA36M915</accession>
<evidence type="ECO:0000313" key="2">
    <source>
        <dbReference type="Proteomes" id="UP001176961"/>
    </source>
</evidence>
<organism evidence="1 2">
    <name type="scientific">Cylicocyclus nassatus</name>
    <name type="common">Nematode worm</name>
    <dbReference type="NCBI Taxonomy" id="53992"/>
    <lineage>
        <taxon>Eukaryota</taxon>
        <taxon>Metazoa</taxon>
        <taxon>Ecdysozoa</taxon>
        <taxon>Nematoda</taxon>
        <taxon>Chromadorea</taxon>
        <taxon>Rhabditida</taxon>
        <taxon>Rhabditina</taxon>
        <taxon>Rhabditomorpha</taxon>
        <taxon>Strongyloidea</taxon>
        <taxon>Strongylidae</taxon>
        <taxon>Cylicocyclus</taxon>
    </lineage>
</organism>
<keyword evidence="2" id="KW-1185">Reference proteome</keyword>
<gene>
    <name evidence="1" type="ORF">CYNAS_LOCUS14071</name>
</gene>
<name>A0AA36M915_CYLNA</name>
<protein>
    <submittedName>
        <fullName evidence="1">Uncharacterized protein</fullName>
    </submittedName>
</protein>